<dbReference type="SMART" id="SM00028">
    <property type="entry name" value="TPR"/>
    <property type="match status" value="2"/>
</dbReference>
<reference evidence="4" key="1">
    <citation type="submission" date="2015-02" db="EMBL/GenBank/DDBJ databases">
        <title>A transcriptome of Wollemia nobilis - a relic of Gondwana.</title>
        <authorList>
            <person name="Chia J.Y."/>
            <person name="Leong Y.S."/>
            <person name="Abdul Karim S."/>
            <person name="Wan Azmi N."/>
            <person name="Hercus R."/>
            <person name="Croft L."/>
        </authorList>
    </citation>
    <scope>NUCLEOTIDE SEQUENCE</scope>
    <source>
        <strain evidence="4">MaeBrown</strain>
        <tissue evidence="4">Leaf</tissue>
    </source>
</reference>
<name>A0A0C9S584_9CONI</name>
<dbReference type="InterPro" id="IPR019734">
    <property type="entry name" value="TPR_rpt"/>
</dbReference>
<feature type="transmembrane region" description="Helical" evidence="3">
    <location>
        <begin position="12"/>
        <end position="31"/>
    </location>
</feature>
<dbReference type="Gene3D" id="1.25.40.10">
    <property type="entry name" value="Tetratricopeptide repeat domain"/>
    <property type="match status" value="2"/>
</dbReference>
<evidence type="ECO:0000256" key="3">
    <source>
        <dbReference type="SAM" id="Phobius"/>
    </source>
</evidence>
<dbReference type="PANTHER" id="PTHR44858">
    <property type="entry name" value="TETRATRICOPEPTIDE REPEAT PROTEIN 6"/>
    <property type="match status" value="1"/>
</dbReference>
<evidence type="ECO:0000256" key="1">
    <source>
        <dbReference type="ARBA" id="ARBA00022737"/>
    </source>
</evidence>
<protein>
    <submittedName>
        <fullName evidence="4">TSA: Wollemia nobilis Ref_Wollemi_Transcript_21678_1367 transcribed RNA sequence</fullName>
    </submittedName>
</protein>
<sequence length="229" mass="24115">MLPPGMVQDVGLQAVVMLAAVALMWVMWFGVPRSVAQALKGGGPGRARVEARGHFVKGAQLLGRSRSSGGGGVAASKALAREAEAEAERAIALDPSDAACHILKALALERQGQSAAALASLDAALEPRVARSLGAWEKSDALLKRAELLLAEEDNSKRRRRRGAAAEVAAEADLKEAVELNGKNAKALCMLATCYEKKGMSAEARRAFQQALEAESRFSEAKAGLDRLS</sequence>
<dbReference type="EMBL" id="GCHU01021519">
    <property type="protein sequence ID" value="JAG85988.1"/>
    <property type="molecule type" value="Transcribed_RNA"/>
</dbReference>
<keyword evidence="2" id="KW-0802">TPR repeat</keyword>
<proteinExistence type="predicted"/>
<accession>A0A0C9S584</accession>
<dbReference type="AlphaFoldDB" id="A0A0C9S584"/>
<dbReference type="InterPro" id="IPR050498">
    <property type="entry name" value="Ycf3"/>
</dbReference>
<evidence type="ECO:0000313" key="4">
    <source>
        <dbReference type="EMBL" id="JAG85988.1"/>
    </source>
</evidence>
<keyword evidence="1" id="KW-0677">Repeat</keyword>
<evidence type="ECO:0000256" key="2">
    <source>
        <dbReference type="ARBA" id="ARBA00022803"/>
    </source>
</evidence>
<dbReference type="Pfam" id="PF13431">
    <property type="entry name" value="TPR_17"/>
    <property type="match status" value="1"/>
</dbReference>
<keyword evidence="3" id="KW-0472">Membrane</keyword>
<dbReference type="InterPro" id="IPR011990">
    <property type="entry name" value="TPR-like_helical_dom_sf"/>
</dbReference>
<dbReference type="SUPFAM" id="SSF48452">
    <property type="entry name" value="TPR-like"/>
    <property type="match status" value="1"/>
</dbReference>
<keyword evidence="3" id="KW-0812">Transmembrane</keyword>
<organism evidence="4">
    <name type="scientific">Wollemia nobilis</name>
    <dbReference type="NCBI Taxonomy" id="56998"/>
    <lineage>
        <taxon>Eukaryota</taxon>
        <taxon>Viridiplantae</taxon>
        <taxon>Streptophyta</taxon>
        <taxon>Embryophyta</taxon>
        <taxon>Tracheophyta</taxon>
        <taxon>Spermatophyta</taxon>
        <taxon>Pinopsida</taxon>
        <taxon>Pinidae</taxon>
        <taxon>Conifers II</taxon>
        <taxon>Araucariales</taxon>
        <taxon>Araucariaceae</taxon>
        <taxon>Wollemia</taxon>
    </lineage>
</organism>
<dbReference type="PANTHER" id="PTHR44858:SF1">
    <property type="entry name" value="UDP-N-ACETYLGLUCOSAMINE--PEPTIDE N-ACETYLGLUCOSAMINYLTRANSFERASE SPINDLY-RELATED"/>
    <property type="match status" value="1"/>
</dbReference>
<keyword evidence="3" id="KW-1133">Transmembrane helix</keyword>